<dbReference type="EC" id="3.1.2.6" evidence="3"/>
<evidence type="ECO:0000256" key="1">
    <source>
        <dbReference type="SAM" id="MobiDB-lite"/>
    </source>
</evidence>
<sequence length="369" mass="40615">MVIVSRSDGRPLHRLPPAVHPVGRPSPRLGRETPPIPAPAHKREVGRGERTLPGVWRLRLPLPWPGVPHVNAWAVARGDGVVLFDTGMHEPGSLAQLERAMNQVNLKLEHVRLLVCTHAHSDHYGQAAAIVERAGCELWMHPSHQHQTELGGDPEAALSRRIEVARQSGVPAAPLAAYREAATGRGTGLKGIVLPDRELVDGTTVSTDLGDWVVHETPGHAPSHVCLHQPERRLLISGDHLLGRVSIYYEHGWSPDPVGEFLASLDRIEALDVRLCLSGHGRTFTDVDAHIETNRALVAERIDRHLTVVGDVDVTAFEAVALVHDEPITELNASWWLSETLCYLEHLEVTGRARRLPVEGDEPERWTAV</sequence>
<dbReference type="PANTHER" id="PTHR42951">
    <property type="entry name" value="METALLO-BETA-LACTAMASE DOMAIN-CONTAINING"/>
    <property type="match status" value="1"/>
</dbReference>
<feature type="domain" description="Metallo-beta-lactamase" evidence="2">
    <location>
        <begin position="69"/>
        <end position="280"/>
    </location>
</feature>
<dbReference type="Gene3D" id="3.60.15.10">
    <property type="entry name" value="Ribonuclease Z/Hydroxyacylglutathione hydrolase-like"/>
    <property type="match status" value="1"/>
</dbReference>
<dbReference type="PANTHER" id="PTHR42951:SF17">
    <property type="entry name" value="METALLO-BETA-LACTAMASE DOMAIN-CONTAINING PROTEIN"/>
    <property type="match status" value="1"/>
</dbReference>
<accession>A0AAU7APV8</accession>
<proteinExistence type="predicted"/>
<evidence type="ECO:0000313" key="3">
    <source>
        <dbReference type="EMBL" id="XAY03718.1"/>
    </source>
</evidence>
<organism evidence="3">
    <name type="scientific">Paraconexibacter sp. AEG42_29</name>
    <dbReference type="NCBI Taxonomy" id="2997339"/>
    <lineage>
        <taxon>Bacteria</taxon>
        <taxon>Bacillati</taxon>
        <taxon>Actinomycetota</taxon>
        <taxon>Thermoleophilia</taxon>
        <taxon>Solirubrobacterales</taxon>
        <taxon>Paraconexibacteraceae</taxon>
        <taxon>Paraconexibacter</taxon>
    </lineage>
</organism>
<protein>
    <submittedName>
        <fullName evidence="3">Hydroxyacylglutathione hydrolase</fullName>
        <ecNumber evidence="3">3.1.2.6</ecNumber>
    </submittedName>
</protein>
<evidence type="ECO:0000259" key="2">
    <source>
        <dbReference type="SMART" id="SM00849"/>
    </source>
</evidence>
<dbReference type="InterPro" id="IPR001279">
    <property type="entry name" value="Metallo-B-lactamas"/>
</dbReference>
<dbReference type="Pfam" id="PF00753">
    <property type="entry name" value="Lactamase_B"/>
    <property type="match status" value="1"/>
</dbReference>
<reference evidence="3" key="1">
    <citation type="submission" date="2022-12" db="EMBL/GenBank/DDBJ databases">
        <title>Paraconexibacter alkalitolerans sp. nov. and Baekduia alba sp. nov., isolated from soil and emended description of the genera Paraconexibacter (Chun et al., 2020) and Baekduia (An et al., 2020).</title>
        <authorList>
            <person name="Vieira S."/>
            <person name="Huber K.J."/>
            <person name="Geppert A."/>
            <person name="Wolf J."/>
            <person name="Neumann-Schaal M."/>
            <person name="Muesken M."/>
            <person name="Overmann J."/>
        </authorList>
    </citation>
    <scope>NUCLEOTIDE SEQUENCE</scope>
    <source>
        <strain evidence="3">AEG42_29</strain>
    </source>
</reference>
<dbReference type="KEGG" id="parq:DSM112329_00538"/>
<keyword evidence="3" id="KW-0378">Hydrolase</keyword>
<dbReference type="InterPro" id="IPR050855">
    <property type="entry name" value="NDM-1-like"/>
</dbReference>
<dbReference type="AlphaFoldDB" id="A0AAU7APV8"/>
<dbReference type="SMART" id="SM00849">
    <property type="entry name" value="Lactamase_B"/>
    <property type="match status" value="1"/>
</dbReference>
<dbReference type="EMBL" id="CP114014">
    <property type="protein sequence ID" value="XAY03718.1"/>
    <property type="molecule type" value="Genomic_DNA"/>
</dbReference>
<dbReference type="SUPFAM" id="SSF56281">
    <property type="entry name" value="Metallo-hydrolase/oxidoreductase"/>
    <property type="match status" value="1"/>
</dbReference>
<dbReference type="GO" id="GO:0004416">
    <property type="term" value="F:hydroxyacylglutathione hydrolase activity"/>
    <property type="evidence" value="ECO:0007669"/>
    <property type="project" value="UniProtKB-EC"/>
</dbReference>
<name>A0AAU7APV8_9ACTN</name>
<gene>
    <name evidence="3" type="primary">gloB_2</name>
    <name evidence="3" type="ORF">DSM112329_00538</name>
</gene>
<feature type="region of interest" description="Disordered" evidence="1">
    <location>
        <begin position="1"/>
        <end position="44"/>
    </location>
</feature>
<dbReference type="InterPro" id="IPR036866">
    <property type="entry name" value="RibonucZ/Hydroxyglut_hydro"/>
</dbReference>